<evidence type="ECO:0000313" key="3">
    <source>
        <dbReference type="Proteomes" id="UP001497516"/>
    </source>
</evidence>
<organism evidence="2 3">
    <name type="scientific">Linum trigynum</name>
    <dbReference type="NCBI Taxonomy" id="586398"/>
    <lineage>
        <taxon>Eukaryota</taxon>
        <taxon>Viridiplantae</taxon>
        <taxon>Streptophyta</taxon>
        <taxon>Embryophyta</taxon>
        <taxon>Tracheophyta</taxon>
        <taxon>Spermatophyta</taxon>
        <taxon>Magnoliopsida</taxon>
        <taxon>eudicotyledons</taxon>
        <taxon>Gunneridae</taxon>
        <taxon>Pentapetalae</taxon>
        <taxon>rosids</taxon>
        <taxon>fabids</taxon>
        <taxon>Malpighiales</taxon>
        <taxon>Linaceae</taxon>
        <taxon>Linum</taxon>
    </lineage>
</organism>
<proteinExistence type="predicted"/>
<reference evidence="2 3" key="1">
    <citation type="submission" date="2024-04" db="EMBL/GenBank/DDBJ databases">
        <authorList>
            <person name="Fracassetti M."/>
        </authorList>
    </citation>
    <scope>NUCLEOTIDE SEQUENCE [LARGE SCALE GENOMIC DNA]</scope>
</reference>
<evidence type="ECO:0000313" key="2">
    <source>
        <dbReference type="EMBL" id="CAL1413511.1"/>
    </source>
</evidence>
<feature type="domain" description="Reverse transcriptase Ty1/copia-type" evidence="1">
    <location>
        <begin position="23"/>
        <end position="137"/>
    </location>
</feature>
<accession>A0AAV2GRT6</accession>
<dbReference type="InterPro" id="IPR013103">
    <property type="entry name" value="RVT_2"/>
</dbReference>
<protein>
    <recommendedName>
        <fullName evidence="1">Reverse transcriptase Ty1/copia-type domain-containing protein</fullName>
    </recommendedName>
</protein>
<name>A0AAV2GRT6_9ROSI</name>
<dbReference type="Proteomes" id="UP001497516">
    <property type="component" value="Chromosome 9"/>
</dbReference>
<dbReference type="Pfam" id="PF07727">
    <property type="entry name" value="RVT_2"/>
    <property type="match status" value="1"/>
</dbReference>
<evidence type="ECO:0000259" key="1">
    <source>
        <dbReference type="Pfam" id="PF07727"/>
    </source>
</evidence>
<dbReference type="EMBL" id="OZ034822">
    <property type="protein sequence ID" value="CAL1413511.1"/>
    <property type="molecule type" value="Genomic_DNA"/>
</dbReference>
<dbReference type="AlphaFoldDB" id="A0AAV2GRT6"/>
<keyword evidence="3" id="KW-1185">Reference proteome</keyword>
<gene>
    <name evidence="2" type="ORF">LTRI10_LOCUS52738</name>
</gene>
<sequence>MSHEDKEEWNKEMQEEMKSFQENHTYDLVKLPKGKRSLKNKWFYKLKTEETSSKTRFRARLVVKGFNQKKGVDFEENFSPMVKLSSIRVVLGLAASLDLEVEQLDVKTAFLHGDLEEEIYLDQPEGFEVKGKEDLVC</sequence>